<dbReference type="OrthoDB" id="5407894at2759"/>
<feature type="region of interest" description="Disordered" evidence="1">
    <location>
        <begin position="1"/>
        <end position="22"/>
    </location>
</feature>
<dbReference type="RefSeq" id="XP_033533580.1">
    <property type="nucleotide sequence ID" value="XM_033675915.1"/>
</dbReference>
<evidence type="ECO:0000313" key="3">
    <source>
        <dbReference type="Proteomes" id="UP000504638"/>
    </source>
</evidence>
<keyword evidence="3" id="KW-1185">Reference proteome</keyword>
<feature type="region of interest" description="Disordered" evidence="1">
    <location>
        <begin position="145"/>
        <end position="168"/>
    </location>
</feature>
<dbReference type="AlphaFoldDB" id="A0A6G1G2B6"/>
<reference evidence="2 4" key="1">
    <citation type="submission" date="2020-01" db="EMBL/GenBank/DDBJ databases">
        <authorList>
            <consortium name="DOE Joint Genome Institute"/>
            <person name="Haridas S."/>
            <person name="Albert R."/>
            <person name="Binder M."/>
            <person name="Bloem J."/>
            <person name="Labutti K."/>
            <person name="Salamov A."/>
            <person name="Andreopoulos B."/>
            <person name="Baker S.E."/>
            <person name="Barry K."/>
            <person name="Bills G."/>
            <person name="Bluhm B.H."/>
            <person name="Cannon C."/>
            <person name="Castanera R."/>
            <person name="Culley D.E."/>
            <person name="Daum C."/>
            <person name="Ezra D."/>
            <person name="Gonzalez J.B."/>
            <person name="Henrissat B."/>
            <person name="Kuo A."/>
            <person name="Liang C."/>
            <person name="Lipzen A."/>
            <person name="Lutzoni F."/>
            <person name="Magnuson J."/>
            <person name="Mondo S."/>
            <person name="Nolan M."/>
            <person name="Ohm R."/>
            <person name="Pangilinan J."/>
            <person name="Park H.-J."/>
            <person name="Ramirez L."/>
            <person name="Alfaro M."/>
            <person name="Sun H."/>
            <person name="Tritt A."/>
            <person name="Yoshinaga Y."/>
            <person name="Zwiers L.-H."/>
            <person name="Turgeon B.G."/>
            <person name="Goodwin S.B."/>
            <person name="Spatafora J.W."/>
            <person name="Crous P.W."/>
            <person name="Grigoriev I.V."/>
        </authorList>
    </citation>
    <scope>NUCLEOTIDE SEQUENCE</scope>
    <source>
        <strain evidence="2 4">CBS 781.70</strain>
    </source>
</reference>
<dbReference type="Proteomes" id="UP000504638">
    <property type="component" value="Unplaced"/>
</dbReference>
<accession>A0A6G1G2B6</accession>
<reference evidence="4" key="3">
    <citation type="submission" date="2025-04" db="UniProtKB">
        <authorList>
            <consortium name="RefSeq"/>
        </authorList>
    </citation>
    <scope>IDENTIFICATION</scope>
    <source>
        <strain evidence="4">CBS 781.70</strain>
    </source>
</reference>
<dbReference type="EMBL" id="ML975159">
    <property type="protein sequence ID" value="KAF1811949.1"/>
    <property type="molecule type" value="Genomic_DNA"/>
</dbReference>
<feature type="compositionally biased region" description="Polar residues" evidence="1">
    <location>
        <begin position="150"/>
        <end position="160"/>
    </location>
</feature>
<organism evidence="2">
    <name type="scientific">Eremomyces bilateralis CBS 781.70</name>
    <dbReference type="NCBI Taxonomy" id="1392243"/>
    <lineage>
        <taxon>Eukaryota</taxon>
        <taxon>Fungi</taxon>
        <taxon>Dikarya</taxon>
        <taxon>Ascomycota</taxon>
        <taxon>Pezizomycotina</taxon>
        <taxon>Dothideomycetes</taxon>
        <taxon>Dothideomycetes incertae sedis</taxon>
        <taxon>Eremomycetales</taxon>
        <taxon>Eremomycetaceae</taxon>
        <taxon>Eremomyces</taxon>
    </lineage>
</organism>
<dbReference type="GeneID" id="54416485"/>
<reference evidence="4" key="2">
    <citation type="submission" date="2020-04" db="EMBL/GenBank/DDBJ databases">
        <authorList>
            <consortium name="NCBI Genome Project"/>
        </authorList>
    </citation>
    <scope>NUCLEOTIDE SEQUENCE</scope>
    <source>
        <strain evidence="4">CBS 781.70</strain>
    </source>
</reference>
<proteinExistence type="predicted"/>
<sequence>MAIRSTPAEPRSEPPVEAPQIETDNVPAYLEEPLQLILQCLRKRSESPLSSVQVLSHALPSPDKTGHSFPAVLNALVSVLHGKEIRWINVFHAVHGQFRIADLPPGPPATPGPAIGGDDYFATRVFNSAVTVTDLQANTTIAPGRVSARRSASGNSNQPAALTAQARGPQPIVQPGTVNVALIERYIPPSSRAEYQDMFDPDGRSIICDRLAELSNDSGVLVLIYPTRDGATTFMNRYLKPLLDPLLRSLTVLNSFTADLAESIGDMDCGERMLCYQDSRFWMSGMCAALSKEGDSTYEMAYTGFTEVCPDRSLWAGRWWAGQEKPRIREMVQKYFREHHLRSESSGTVALSSSVAATSSRTPNTRTSAEIVEKIINGVVNNPYGDEKGEPLDSIEVGIFVIIKSRK</sequence>
<name>A0A6G1G2B6_9PEZI</name>
<gene>
    <name evidence="2 4" type="ORF">P152DRAFT_38819</name>
</gene>
<evidence type="ECO:0000256" key="1">
    <source>
        <dbReference type="SAM" id="MobiDB-lite"/>
    </source>
</evidence>
<evidence type="ECO:0000313" key="4">
    <source>
        <dbReference type="RefSeq" id="XP_033533580.1"/>
    </source>
</evidence>
<protein>
    <submittedName>
        <fullName evidence="2 4">Uncharacterized protein</fullName>
    </submittedName>
</protein>
<evidence type="ECO:0000313" key="2">
    <source>
        <dbReference type="EMBL" id="KAF1811949.1"/>
    </source>
</evidence>